<evidence type="ECO:0000313" key="13">
    <source>
        <dbReference type="Proteomes" id="UP000035709"/>
    </source>
</evidence>
<dbReference type="Proteomes" id="UP000325393">
    <property type="component" value="Chromosome"/>
</dbReference>
<dbReference type="RefSeq" id="WP_056970535.1">
    <property type="nucleotide sequence ID" value="NZ_AP014808.1"/>
</dbReference>
<keyword evidence="8" id="KW-0178">Competence</keyword>
<dbReference type="NCBIfam" id="TIGR02532">
    <property type="entry name" value="IV_pilin_GFxxxE"/>
    <property type="match status" value="1"/>
</dbReference>
<evidence type="ECO:0000256" key="5">
    <source>
        <dbReference type="ARBA" id="ARBA00022692"/>
    </source>
</evidence>
<dbReference type="GeneID" id="78212448"/>
<keyword evidence="6 10" id="KW-1133">Transmembrane helix</keyword>
<keyword evidence="7 10" id="KW-0472">Membrane</keyword>
<dbReference type="EMBL" id="CP044496">
    <property type="protein sequence ID" value="QFG51484.1"/>
    <property type="molecule type" value="Genomic_DNA"/>
</dbReference>
<name>A0A0D6A4U5_9LACO</name>
<evidence type="ECO:0000256" key="4">
    <source>
        <dbReference type="ARBA" id="ARBA00022481"/>
    </source>
</evidence>
<dbReference type="NCBIfam" id="NF040999">
    <property type="entry name" value="pilin_ComGC"/>
    <property type="match status" value="1"/>
</dbReference>
<sequence>MKKKMKNYLLNIIAKTRKPQGFTLIEMVVVIAIIVLLILIIAPNLVKQKDNAGSRTDEAFKTTLQTQANLYEDDKDRKGKAINFENMYKDGYLTKKQLEKSKKYTVSHGTVKKNK</sequence>
<comment type="similarity">
    <text evidence="9">Belongs to the ComGC family.</text>
</comment>
<evidence type="ECO:0000313" key="12">
    <source>
        <dbReference type="EMBL" id="QFG51484.1"/>
    </source>
</evidence>
<evidence type="ECO:0000256" key="1">
    <source>
        <dbReference type="ARBA" id="ARBA00004162"/>
    </source>
</evidence>
<dbReference type="SUPFAM" id="SSF54523">
    <property type="entry name" value="Pili subunits"/>
    <property type="match status" value="1"/>
</dbReference>
<dbReference type="InterPro" id="IPR012902">
    <property type="entry name" value="N_methyl_site"/>
</dbReference>
<keyword evidence="5 10" id="KW-0812">Transmembrane</keyword>
<dbReference type="GO" id="GO:0009986">
    <property type="term" value="C:cell surface"/>
    <property type="evidence" value="ECO:0007669"/>
    <property type="project" value="UniProtKB-SubCell"/>
</dbReference>
<keyword evidence="3" id="KW-1003">Cell membrane</keyword>
<evidence type="ECO:0000256" key="3">
    <source>
        <dbReference type="ARBA" id="ARBA00022475"/>
    </source>
</evidence>
<dbReference type="Pfam" id="PF07963">
    <property type="entry name" value="N_methyl"/>
    <property type="match status" value="1"/>
</dbReference>
<organism evidence="11 13">
    <name type="scientific">Lactobacillus acetotolerans</name>
    <dbReference type="NCBI Taxonomy" id="1600"/>
    <lineage>
        <taxon>Bacteria</taxon>
        <taxon>Bacillati</taxon>
        <taxon>Bacillota</taxon>
        <taxon>Bacilli</taxon>
        <taxon>Lactobacillales</taxon>
        <taxon>Lactobacillaceae</taxon>
        <taxon>Lactobacillus</taxon>
    </lineage>
</organism>
<dbReference type="Proteomes" id="UP000035709">
    <property type="component" value="Chromosome"/>
</dbReference>
<keyword evidence="13" id="KW-1185">Reference proteome</keyword>
<evidence type="ECO:0000256" key="10">
    <source>
        <dbReference type="SAM" id="Phobius"/>
    </source>
</evidence>
<feature type="transmembrane region" description="Helical" evidence="10">
    <location>
        <begin position="21"/>
        <end position="42"/>
    </location>
</feature>
<evidence type="ECO:0000256" key="6">
    <source>
        <dbReference type="ARBA" id="ARBA00022989"/>
    </source>
</evidence>
<reference evidence="12 14" key="2">
    <citation type="submission" date="2019-09" db="EMBL/GenBank/DDBJ databases">
        <title>Genome sequencing of Lactobacillus acetotolerans.</title>
        <authorList>
            <person name="Kim K."/>
        </authorList>
    </citation>
    <scope>NUCLEOTIDE SEQUENCE [LARGE SCALE GENOMIC DNA]</scope>
    <source>
        <strain evidence="12 14">LA749</strain>
    </source>
</reference>
<evidence type="ECO:0000256" key="8">
    <source>
        <dbReference type="ARBA" id="ARBA00023287"/>
    </source>
</evidence>
<accession>A0A0D6A4U5</accession>
<dbReference type="GO" id="GO:0005886">
    <property type="term" value="C:plasma membrane"/>
    <property type="evidence" value="ECO:0007669"/>
    <property type="project" value="UniProtKB-SubCell"/>
</dbReference>
<dbReference type="AlphaFoldDB" id="A0A0D6A4U5"/>
<comment type="subcellular location">
    <subcellularLocation>
        <location evidence="1">Cell membrane</location>
        <topology evidence="1">Single-pass membrane protein</topology>
    </subcellularLocation>
    <subcellularLocation>
        <location evidence="2">Cell surface</location>
    </subcellularLocation>
</comment>
<dbReference type="PATRIC" id="fig|1600.4.peg.1120"/>
<keyword evidence="4" id="KW-0488">Methylation</keyword>
<dbReference type="PIRSF" id="PIRSF029928">
    <property type="entry name" value="Late_competence_ComGC"/>
    <property type="match status" value="1"/>
</dbReference>
<gene>
    <name evidence="12" type="ORF">LA749_05555</name>
    <name evidence="11" type="ORF">LBAT_1096</name>
</gene>
<evidence type="ECO:0000256" key="7">
    <source>
        <dbReference type="ARBA" id="ARBA00023136"/>
    </source>
</evidence>
<protein>
    <submittedName>
        <fullName evidence="11">Competence protein</fullName>
    </submittedName>
    <submittedName>
        <fullName evidence="12">Prepilin-type N-terminal cleavage/methylation domain-containing protein</fullName>
    </submittedName>
</protein>
<dbReference type="Gene3D" id="3.30.700.10">
    <property type="entry name" value="Glycoprotein, Type 4 Pilin"/>
    <property type="match status" value="1"/>
</dbReference>
<dbReference type="OrthoDB" id="2327388at2"/>
<dbReference type="EMBL" id="AP014808">
    <property type="protein sequence ID" value="BAQ57485.1"/>
    <property type="molecule type" value="Genomic_DNA"/>
</dbReference>
<dbReference type="InterPro" id="IPR045584">
    <property type="entry name" value="Pilin-like"/>
</dbReference>
<dbReference type="InterPro" id="IPR016940">
    <property type="entry name" value="ComGC"/>
</dbReference>
<evidence type="ECO:0000313" key="11">
    <source>
        <dbReference type="EMBL" id="BAQ57485.1"/>
    </source>
</evidence>
<dbReference type="KEGG" id="lae:LBAT_1096"/>
<dbReference type="PROSITE" id="PS00409">
    <property type="entry name" value="PROKAR_NTER_METHYL"/>
    <property type="match status" value="1"/>
</dbReference>
<evidence type="ECO:0000313" key="14">
    <source>
        <dbReference type="Proteomes" id="UP000325393"/>
    </source>
</evidence>
<proteinExistence type="inferred from homology"/>
<dbReference type="STRING" id="1600.LBAT_1096"/>
<evidence type="ECO:0000256" key="9">
    <source>
        <dbReference type="ARBA" id="ARBA00043982"/>
    </source>
</evidence>
<reference evidence="11 13" key="1">
    <citation type="submission" date="2015-03" db="EMBL/GenBank/DDBJ databases">
        <title>Complete genome sequence of Lactobacillus acetotolerans NBRC 13120.</title>
        <authorList>
            <person name="Toh H."/>
            <person name="Morita H."/>
            <person name="Fujita N."/>
        </authorList>
    </citation>
    <scope>NUCLEOTIDE SEQUENCE [LARGE SCALE GENOMIC DNA]</scope>
    <source>
        <strain evidence="11 13">NBRC 13120</strain>
    </source>
</reference>
<dbReference type="GO" id="GO:0030420">
    <property type="term" value="P:establishment of competence for transformation"/>
    <property type="evidence" value="ECO:0007669"/>
    <property type="project" value="UniProtKB-KW"/>
</dbReference>
<evidence type="ECO:0000256" key="2">
    <source>
        <dbReference type="ARBA" id="ARBA00004241"/>
    </source>
</evidence>